<proteinExistence type="predicted"/>
<reference evidence="1 2" key="1">
    <citation type="submission" date="2019-03" db="EMBL/GenBank/DDBJ databases">
        <title>Single cell metagenomics reveals metabolic interactions within the superorganism composed of flagellate Streblomastix strix and complex community of Bacteroidetes bacteria on its surface.</title>
        <authorList>
            <person name="Treitli S.C."/>
            <person name="Kolisko M."/>
            <person name="Husnik F."/>
            <person name="Keeling P."/>
            <person name="Hampl V."/>
        </authorList>
    </citation>
    <scope>NUCLEOTIDE SEQUENCE [LARGE SCALE GENOMIC DNA]</scope>
    <source>
        <strain evidence="1">ST1C</strain>
    </source>
</reference>
<comment type="caution">
    <text evidence="1">The sequence shown here is derived from an EMBL/GenBank/DDBJ whole genome shotgun (WGS) entry which is preliminary data.</text>
</comment>
<name>A0A5J4T5V1_9EUKA</name>
<evidence type="ECO:0000313" key="2">
    <source>
        <dbReference type="Proteomes" id="UP000324800"/>
    </source>
</evidence>
<dbReference type="AlphaFoldDB" id="A0A5J4T5V1"/>
<organism evidence="1 2">
    <name type="scientific">Streblomastix strix</name>
    <dbReference type="NCBI Taxonomy" id="222440"/>
    <lineage>
        <taxon>Eukaryota</taxon>
        <taxon>Metamonada</taxon>
        <taxon>Preaxostyla</taxon>
        <taxon>Oxymonadida</taxon>
        <taxon>Streblomastigidae</taxon>
        <taxon>Streblomastix</taxon>
    </lineage>
</organism>
<feature type="non-terminal residue" evidence="1">
    <location>
        <position position="1"/>
    </location>
</feature>
<dbReference type="EMBL" id="SNRW01038691">
    <property type="protein sequence ID" value="KAA6353131.1"/>
    <property type="molecule type" value="Genomic_DNA"/>
</dbReference>
<dbReference type="Proteomes" id="UP000324800">
    <property type="component" value="Unassembled WGS sequence"/>
</dbReference>
<accession>A0A5J4T5V1</accession>
<evidence type="ECO:0000313" key="1">
    <source>
        <dbReference type="EMBL" id="KAA6353131.1"/>
    </source>
</evidence>
<protein>
    <submittedName>
        <fullName evidence="1">Uncharacterized protein</fullName>
    </submittedName>
</protein>
<sequence>EQHLSDLNVEHHPMKDIHLEASKFPGDVGACKVLKKTLNVGNMILNVRLGVSSVLGLVLGCDLDTPRSYLLRIYLDIHVHELGIKFPSNVEAHSEYGELYGELVRNEIQLHFLDKRNLDQKTHLKYDLFDASYFKSYYAYAIEKLDYFFGRATSSIFMIRGGVKFVEDQNESSYTIIDVDTGHCLADVQLAEYEDPLTFTLNTWFEERSCKHIFNCCRWRKKYSMDVYHVEQPTHKYLSSG</sequence>
<gene>
    <name evidence="1" type="ORF">EZS28_051342</name>
</gene>